<proteinExistence type="predicted"/>
<evidence type="ECO:0000313" key="2">
    <source>
        <dbReference type="Proteomes" id="UP001180754"/>
    </source>
</evidence>
<dbReference type="RefSeq" id="WP_311725365.1">
    <property type="nucleotide sequence ID" value="NZ_JAVRFD010000009.1"/>
</dbReference>
<name>A0ABU2XIH6_9ACTN</name>
<protein>
    <submittedName>
        <fullName evidence="1">Uncharacterized protein</fullName>
    </submittedName>
</protein>
<dbReference type="EMBL" id="JAVRFD010000009">
    <property type="protein sequence ID" value="MDT0544900.1"/>
    <property type="molecule type" value="Genomic_DNA"/>
</dbReference>
<sequence length="68" mass="7571">MNDDLDTLLPRQSGYSKRLKAALPLVRRAIRMPAADTDFWFDTHRIADSAPVPCGMSRPTVKRSDLAG</sequence>
<organism evidence="1 2">
    <name type="scientific">Streptomyces lonegramiae</name>
    <dbReference type="NCBI Taxonomy" id="3075524"/>
    <lineage>
        <taxon>Bacteria</taxon>
        <taxon>Bacillati</taxon>
        <taxon>Actinomycetota</taxon>
        <taxon>Actinomycetes</taxon>
        <taxon>Kitasatosporales</taxon>
        <taxon>Streptomycetaceae</taxon>
        <taxon>Streptomyces</taxon>
    </lineage>
</organism>
<evidence type="ECO:0000313" key="1">
    <source>
        <dbReference type="EMBL" id="MDT0544900.1"/>
    </source>
</evidence>
<reference evidence="1" key="1">
    <citation type="submission" date="2024-05" db="EMBL/GenBank/DDBJ databases">
        <title>30 novel species of actinomycetes from the DSMZ collection.</title>
        <authorList>
            <person name="Nouioui I."/>
        </authorList>
    </citation>
    <scope>NUCLEOTIDE SEQUENCE</scope>
    <source>
        <strain evidence="1">DSM 41529</strain>
    </source>
</reference>
<keyword evidence="2" id="KW-1185">Reference proteome</keyword>
<comment type="caution">
    <text evidence="1">The sequence shown here is derived from an EMBL/GenBank/DDBJ whole genome shotgun (WGS) entry which is preliminary data.</text>
</comment>
<gene>
    <name evidence="1" type="ORF">RND15_19620</name>
</gene>
<dbReference type="Proteomes" id="UP001180754">
    <property type="component" value="Unassembled WGS sequence"/>
</dbReference>
<accession>A0ABU2XIH6</accession>